<dbReference type="Proteomes" id="UP000738349">
    <property type="component" value="Unassembled WGS sequence"/>
</dbReference>
<dbReference type="EMBL" id="JAGMUV010000007">
    <property type="protein sequence ID" value="KAH7148755.1"/>
    <property type="molecule type" value="Genomic_DNA"/>
</dbReference>
<keyword evidence="5" id="KW-1185">Reference proteome</keyword>
<evidence type="ECO:0000313" key="4">
    <source>
        <dbReference type="EMBL" id="KAH7148755.1"/>
    </source>
</evidence>
<proteinExistence type="predicted"/>
<feature type="compositionally biased region" description="Polar residues" evidence="3">
    <location>
        <begin position="216"/>
        <end position="225"/>
    </location>
</feature>
<dbReference type="OrthoDB" id="265044at2759"/>
<keyword evidence="2" id="KW-0342">GTP-binding</keyword>
<dbReference type="PROSITE" id="PS51421">
    <property type="entry name" value="RAS"/>
    <property type="match status" value="1"/>
</dbReference>
<feature type="region of interest" description="Disordered" evidence="3">
    <location>
        <begin position="191"/>
        <end position="225"/>
    </location>
</feature>
<dbReference type="InterPro" id="IPR020849">
    <property type="entry name" value="Small_GTPase_Ras-type"/>
</dbReference>
<keyword evidence="4" id="KW-0378">Hydrolase</keyword>
<dbReference type="SMART" id="SM00173">
    <property type="entry name" value="RAS"/>
    <property type="match status" value="1"/>
</dbReference>
<evidence type="ECO:0000256" key="1">
    <source>
        <dbReference type="ARBA" id="ARBA00022741"/>
    </source>
</evidence>
<evidence type="ECO:0000313" key="5">
    <source>
        <dbReference type="Proteomes" id="UP000738349"/>
    </source>
</evidence>
<dbReference type="GO" id="GO:0005525">
    <property type="term" value="F:GTP binding"/>
    <property type="evidence" value="ECO:0007669"/>
    <property type="project" value="UniProtKB-KW"/>
</dbReference>
<name>A0A9P9F031_9HYPO</name>
<dbReference type="SMART" id="SM00175">
    <property type="entry name" value="RAB"/>
    <property type="match status" value="1"/>
</dbReference>
<dbReference type="Gene3D" id="3.40.50.300">
    <property type="entry name" value="P-loop containing nucleotide triphosphate hydrolases"/>
    <property type="match status" value="1"/>
</dbReference>
<gene>
    <name evidence="4" type="ORF">EDB81DRAFT_856393</name>
</gene>
<protein>
    <submittedName>
        <fullName evidence="4">P-loop containing nucleoside triphosphate hydrolase protein</fullName>
    </submittedName>
</protein>
<sequence>MSAPEAATPKPKVEQMRISILGDTDIGKDCLAKRYCFDMFMNEYDPMYEGEGHRKQCVISDIRCMLTVDHPHPLWTDSSNHAFVIASEADALLLAYDGTSPKSIDVIRLAKEKLQPHISGAAFPPMVVAATKSDRAEELGERWEKGLTAGRALANELDVPFFETSSLLGNGVQEAIEDLATKVLQRRGVLEGEAVNPEEETAGSQPAGPPKKRSKLSSNINELTG</sequence>
<dbReference type="GO" id="GO:0007165">
    <property type="term" value="P:signal transduction"/>
    <property type="evidence" value="ECO:0007669"/>
    <property type="project" value="InterPro"/>
</dbReference>
<comment type="caution">
    <text evidence="4">The sequence shown here is derived from an EMBL/GenBank/DDBJ whole genome shotgun (WGS) entry which is preliminary data.</text>
</comment>
<dbReference type="AlphaFoldDB" id="A0A9P9F031"/>
<dbReference type="Pfam" id="PF00071">
    <property type="entry name" value="Ras"/>
    <property type="match status" value="1"/>
</dbReference>
<reference evidence="4" key="1">
    <citation type="journal article" date="2021" name="Nat. Commun.">
        <title>Genetic determinants of endophytism in the Arabidopsis root mycobiome.</title>
        <authorList>
            <person name="Mesny F."/>
            <person name="Miyauchi S."/>
            <person name="Thiergart T."/>
            <person name="Pickel B."/>
            <person name="Atanasova L."/>
            <person name="Karlsson M."/>
            <person name="Huettel B."/>
            <person name="Barry K.W."/>
            <person name="Haridas S."/>
            <person name="Chen C."/>
            <person name="Bauer D."/>
            <person name="Andreopoulos W."/>
            <person name="Pangilinan J."/>
            <person name="LaButti K."/>
            <person name="Riley R."/>
            <person name="Lipzen A."/>
            <person name="Clum A."/>
            <person name="Drula E."/>
            <person name="Henrissat B."/>
            <person name="Kohler A."/>
            <person name="Grigoriev I.V."/>
            <person name="Martin F.M."/>
            <person name="Hacquard S."/>
        </authorList>
    </citation>
    <scope>NUCLEOTIDE SEQUENCE</scope>
    <source>
        <strain evidence="4">MPI-CAGE-AT-0147</strain>
    </source>
</reference>
<dbReference type="PRINTS" id="PR00449">
    <property type="entry name" value="RASTRNSFRMNG"/>
</dbReference>
<evidence type="ECO:0000256" key="2">
    <source>
        <dbReference type="ARBA" id="ARBA00023134"/>
    </source>
</evidence>
<dbReference type="GO" id="GO:0003924">
    <property type="term" value="F:GTPase activity"/>
    <property type="evidence" value="ECO:0007669"/>
    <property type="project" value="InterPro"/>
</dbReference>
<organism evidence="4 5">
    <name type="scientific">Dactylonectria macrodidyma</name>
    <dbReference type="NCBI Taxonomy" id="307937"/>
    <lineage>
        <taxon>Eukaryota</taxon>
        <taxon>Fungi</taxon>
        <taxon>Dikarya</taxon>
        <taxon>Ascomycota</taxon>
        <taxon>Pezizomycotina</taxon>
        <taxon>Sordariomycetes</taxon>
        <taxon>Hypocreomycetidae</taxon>
        <taxon>Hypocreales</taxon>
        <taxon>Nectriaceae</taxon>
        <taxon>Dactylonectria</taxon>
    </lineage>
</organism>
<evidence type="ECO:0000256" key="3">
    <source>
        <dbReference type="SAM" id="MobiDB-lite"/>
    </source>
</evidence>
<dbReference type="InterPro" id="IPR027417">
    <property type="entry name" value="P-loop_NTPase"/>
</dbReference>
<dbReference type="SUPFAM" id="SSF52540">
    <property type="entry name" value="P-loop containing nucleoside triphosphate hydrolases"/>
    <property type="match status" value="1"/>
</dbReference>
<dbReference type="PANTHER" id="PTHR24070">
    <property type="entry name" value="RAS, DI-RAS, AND RHEB FAMILY MEMBERS OF SMALL GTPASE SUPERFAMILY"/>
    <property type="match status" value="1"/>
</dbReference>
<keyword evidence="1" id="KW-0547">Nucleotide-binding</keyword>
<dbReference type="InterPro" id="IPR001806">
    <property type="entry name" value="Small_GTPase"/>
</dbReference>
<dbReference type="PROSITE" id="PS51419">
    <property type="entry name" value="RAB"/>
    <property type="match status" value="1"/>
</dbReference>
<dbReference type="GO" id="GO:0016020">
    <property type="term" value="C:membrane"/>
    <property type="evidence" value="ECO:0007669"/>
    <property type="project" value="InterPro"/>
</dbReference>
<accession>A0A9P9F031</accession>